<dbReference type="Pfam" id="PF09537">
    <property type="entry name" value="DUF2383"/>
    <property type="match status" value="1"/>
</dbReference>
<keyword evidence="3" id="KW-1185">Reference proteome</keyword>
<dbReference type="KEGG" id="mpt:Mpe_A1353"/>
<dbReference type="InterPro" id="IPR016920">
    <property type="entry name" value="UCP029477"/>
</dbReference>
<gene>
    <name evidence="2" type="ordered locus">Mpe_A1353</name>
</gene>
<dbReference type="EMBL" id="CP000555">
    <property type="protein sequence ID" value="ABM94315.1"/>
    <property type="molecule type" value="Genomic_DNA"/>
</dbReference>
<evidence type="ECO:0000313" key="2">
    <source>
        <dbReference type="EMBL" id="ABM94315.1"/>
    </source>
</evidence>
<dbReference type="eggNOG" id="COG1633">
    <property type="taxonomic scope" value="Bacteria"/>
</dbReference>
<dbReference type="STRING" id="420662.Mpe_A1353"/>
<dbReference type="RefSeq" id="WP_011828952.1">
    <property type="nucleotide sequence ID" value="NC_008825.1"/>
</dbReference>
<proteinExistence type="predicted"/>
<dbReference type="Proteomes" id="UP000000366">
    <property type="component" value="Chromosome"/>
</dbReference>
<dbReference type="SUPFAM" id="SSF47240">
    <property type="entry name" value="Ferritin-like"/>
    <property type="match status" value="1"/>
</dbReference>
<reference evidence="2 3" key="1">
    <citation type="journal article" date="2007" name="J. Bacteriol.">
        <title>Whole-genome analysis of the methyl tert-butyl ether-degrading beta-proteobacterium Methylibium petroleiphilum PM1.</title>
        <authorList>
            <person name="Kane S.R."/>
            <person name="Chakicherla A.Y."/>
            <person name="Chain P.S.G."/>
            <person name="Schmidt R."/>
            <person name="Shin M.W."/>
            <person name="Legler T.C."/>
            <person name="Scow K.M."/>
            <person name="Larimer F.W."/>
            <person name="Lucas S.M."/>
            <person name="Richardson P.M."/>
            <person name="Hristova K.R."/>
        </authorList>
    </citation>
    <scope>NUCLEOTIDE SEQUENCE [LARGE SCALE GENOMIC DNA]</scope>
    <source>
        <strain evidence="3">ATCC BAA-1232 / LMG 22953 / PM1</strain>
    </source>
</reference>
<dbReference type="InterPro" id="IPR019052">
    <property type="entry name" value="DUF2383"/>
</dbReference>
<dbReference type="NCBIfam" id="TIGR02284">
    <property type="entry name" value="PA2169 family four-helix-bundle protein"/>
    <property type="match status" value="1"/>
</dbReference>
<dbReference type="InterPro" id="IPR011971">
    <property type="entry name" value="CHP02284"/>
</dbReference>
<dbReference type="InterPro" id="IPR009078">
    <property type="entry name" value="Ferritin-like_SF"/>
</dbReference>
<evidence type="ECO:0000313" key="3">
    <source>
        <dbReference type="Proteomes" id="UP000000366"/>
    </source>
</evidence>
<name>A2SFH6_METPP</name>
<sequence>MSDKQVIQILNELIETSKDGQYGFAKCAERAESVALKQTLQARAAECESAAVELQALVLQHGGSPEDHGSVAGALHRGWVSVKDAFTGSSDHALLEECERGEDAALARYRKALKQQLPIDVQQTLGRQLLGVQSNHDQIKALRDSVTS</sequence>
<dbReference type="PIRSF" id="PIRSF029477">
    <property type="entry name" value="UCP029477"/>
    <property type="match status" value="1"/>
</dbReference>
<dbReference type="HOGENOM" id="CLU_114531_0_0_4"/>
<protein>
    <recommendedName>
        <fullName evidence="1">DUF2383 domain-containing protein</fullName>
    </recommendedName>
</protein>
<dbReference type="InterPro" id="IPR012347">
    <property type="entry name" value="Ferritin-like"/>
</dbReference>
<evidence type="ECO:0000259" key="1">
    <source>
        <dbReference type="Pfam" id="PF09537"/>
    </source>
</evidence>
<dbReference type="Gene3D" id="1.20.1260.10">
    <property type="match status" value="1"/>
</dbReference>
<accession>A2SFH6</accession>
<feature type="domain" description="DUF2383" evidence="1">
    <location>
        <begin position="5"/>
        <end position="115"/>
    </location>
</feature>
<organism evidence="2 3">
    <name type="scientific">Methylibium petroleiphilum (strain ATCC BAA-1232 / LMG 22953 / PM1)</name>
    <dbReference type="NCBI Taxonomy" id="420662"/>
    <lineage>
        <taxon>Bacteria</taxon>
        <taxon>Pseudomonadati</taxon>
        <taxon>Pseudomonadota</taxon>
        <taxon>Betaproteobacteria</taxon>
        <taxon>Burkholderiales</taxon>
        <taxon>Sphaerotilaceae</taxon>
        <taxon>Methylibium</taxon>
    </lineage>
</organism>
<dbReference type="AlphaFoldDB" id="A2SFH6"/>